<dbReference type="GeneID" id="17292075"/>
<dbReference type="HOGENOM" id="CLU_2325180_0_0_1"/>
<organism evidence="1">
    <name type="scientific">Guillardia theta (strain CCMP2712)</name>
    <name type="common">Cryptophyte</name>
    <dbReference type="NCBI Taxonomy" id="905079"/>
    <lineage>
        <taxon>Eukaryota</taxon>
        <taxon>Cryptophyceae</taxon>
        <taxon>Pyrenomonadales</taxon>
        <taxon>Geminigeraceae</taxon>
        <taxon>Guillardia</taxon>
    </lineage>
</organism>
<evidence type="ECO:0000313" key="3">
    <source>
        <dbReference type="Proteomes" id="UP000011087"/>
    </source>
</evidence>
<dbReference type="InterPro" id="IPR011009">
    <property type="entry name" value="Kinase-like_dom_sf"/>
</dbReference>
<gene>
    <name evidence="1" type="ORF">GUITHDRAFT_118493</name>
</gene>
<evidence type="ECO:0000313" key="1">
    <source>
        <dbReference type="EMBL" id="EKX35372.1"/>
    </source>
</evidence>
<keyword evidence="3" id="KW-1185">Reference proteome</keyword>
<dbReference type="Proteomes" id="UP000011087">
    <property type="component" value="Unassembled WGS sequence"/>
</dbReference>
<reference evidence="2" key="3">
    <citation type="submission" date="2016-03" db="UniProtKB">
        <authorList>
            <consortium name="EnsemblProtists"/>
        </authorList>
    </citation>
    <scope>IDENTIFICATION</scope>
</reference>
<dbReference type="AlphaFoldDB" id="L1IH24"/>
<dbReference type="SUPFAM" id="SSF56112">
    <property type="entry name" value="Protein kinase-like (PK-like)"/>
    <property type="match status" value="1"/>
</dbReference>
<reference evidence="3" key="2">
    <citation type="submission" date="2012-11" db="EMBL/GenBank/DDBJ databases">
        <authorList>
            <person name="Kuo A."/>
            <person name="Curtis B.A."/>
            <person name="Tanifuji G."/>
            <person name="Burki F."/>
            <person name="Gruber A."/>
            <person name="Irimia M."/>
            <person name="Maruyama S."/>
            <person name="Arias M.C."/>
            <person name="Ball S.G."/>
            <person name="Gile G.H."/>
            <person name="Hirakawa Y."/>
            <person name="Hopkins J.F."/>
            <person name="Rensing S.A."/>
            <person name="Schmutz J."/>
            <person name="Symeonidi A."/>
            <person name="Elias M."/>
            <person name="Eveleigh R.J."/>
            <person name="Herman E.K."/>
            <person name="Klute M.J."/>
            <person name="Nakayama T."/>
            <person name="Obornik M."/>
            <person name="Reyes-Prieto A."/>
            <person name="Armbrust E.V."/>
            <person name="Aves S.J."/>
            <person name="Beiko R.G."/>
            <person name="Coutinho P."/>
            <person name="Dacks J.B."/>
            <person name="Durnford D.G."/>
            <person name="Fast N.M."/>
            <person name="Green B.R."/>
            <person name="Grisdale C."/>
            <person name="Hempe F."/>
            <person name="Henrissat B."/>
            <person name="Hoppner M.P."/>
            <person name="Ishida K.-I."/>
            <person name="Kim E."/>
            <person name="Koreny L."/>
            <person name="Kroth P.G."/>
            <person name="Liu Y."/>
            <person name="Malik S.-B."/>
            <person name="Maier U.G."/>
            <person name="McRose D."/>
            <person name="Mock T."/>
            <person name="Neilson J.A."/>
            <person name="Onodera N.T."/>
            <person name="Poole A.M."/>
            <person name="Pritham E.J."/>
            <person name="Richards T.A."/>
            <person name="Rocap G."/>
            <person name="Roy S.W."/>
            <person name="Sarai C."/>
            <person name="Schaack S."/>
            <person name="Shirato S."/>
            <person name="Slamovits C.H."/>
            <person name="Spencer D.F."/>
            <person name="Suzuki S."/>
            <person name="Worden A.Z."/>
            <person name="Zauner S."/>
            <person name="Barry K."/>
            <person name="Bell C."/>
            <person name="Bharti A.K."/>
            <person name="Crow J.A."/>
            <person name="Grimwood J."/>
            <person name="Kramer R."/>
            <person name="Lindquist E."/>
            <person name="Lucas S."/>
            <person name="Salamov A."/>
            <person name="McFadden G.I."/>
            <person name="Lane C.E."/>
            <person name="Keeling P.J."/>
            <person name="Gray M.W."/>
            <person name="Grigoriev I.V."/>
            <person name="Archibald J.M."/>
        </authorList>
    </citation>
    <scope>NUCLEOTIDE SEQUENCE</scope>
    <source>
        <strain evidence="3">CCMP2712</strain>
    </source>
</reference>
<dbReference type="KEGG" id="gtt:GUITHDRAFT_118493"/>
<dbReference type="PaxDb" id="55529-EKX35372"/>
<name>L1IH24_GUITC</name>
<protein>
    <submittedName>
        <fullName evidence="1 2">Uncharacterized protein</fullName>
    </submittedName>
</protein>
<accession>L1IH24</accession>
<proteinExistence type="predicted"/>
<reference evidence="1 3" key="1">
    <citation type="journal article" date="2012" name="Nature">
        <title>Algal genomes reveal evolutionary mosaicism and the fate of nucleomorphs.</title>
        <authorList>
            <consortium name="DOE Joint Genome Institute"/>
            <person name="Curtis B.A."/>
            <person name="Tanifuji G."/>
            <person name="Burki F."/>
            <person name="Gruber A."/>
            <person name="Irimia M."/>
            <person name="Maruyama S."/>
            <person name="Arias M.C."/>
            <person name="Ball S.G."/>
            <person name="Gile G.H."/>
            <person name="Hirakawa Y."/>
            <person name="Hopkins J.F."/>
            <person name="Kuo A."/>
            <person name="Rensing S.A."/>
            <person name="Schmutz J."/>
            <person name="Symeonidi A."/>
            <person name="Elias M."/>
            <person name="Eveleigh R.J."/>
            <person name="Herman E.K."/>
            <person name="Klute M.J."/>
            <person name="Nakayama T."/>
            <person name="Obornik M."/>
            <person name="Reyes-Prieto A."/>
            <person name="Armbrust E.V."/>
            <person name="Aves S.J."/>
            <person name="Beiko R.G."/>
            <person name="Coutinho P."/>
            <person name="Dacks J.B."/>
            <person name="Durnford D.G."/>
            <person name="Fast N.M."/>
            <person name="Green B.R."/>
            <person name="Grisdale C.J."/>
            <person name="Hempel F."/>
            <person name="Henrissat B."/>
            <person name="Hoppner M.P."/>
            <person name="Ishida K."/>
            <person name="Kim E."/>
            <person name="Koreny L."/>
            <person name="Kroth P.G."/>
            <person name="Liu Y."/>
            <person name="Malik S.B."/>
            <person name="Maier U.G."/>
            <person name="McRose D."/>
            <person name="Mock T."/>
            <person name="Neilson J.A."/>
            <person name="Onodera N.T."/>
            <person name="Poole A.M."/>
            <person name="Pritham E.J."/>
            <person name="Richards T.A."/>
            <person name="Rocap G."/>
            <person name="Roy S.W."/>
            <person name="Sarai C."/>
            <person name="Schaack S."/>
            <person name="Shirato S."/>
            <person name="Slamovits C.H."/>
            <person name="Spencer D.F."/>
            <person name="Suzuki S."/>
            <person name="Worden A.Z."/>
            <person name="Zauner S."/>
            <person name="Barry K."/>
            <person name="Bell C."/>
            <person name="Bharti A.K."/>
            <person name="Crow J.A."/>
            <person name="Grimwood J."/>
            <person name="Kramer R."/>
            <person name="Lindquist E."/>
            <person name="Lucas S."/>
            <person name="Salamov A."/>
            <person name="McFadden G.I."/>
            <person name="Lane C.E."/>
            <person name="Keeling P.J."/>
            <person name="Gray M.W."/>
            <person name="Grigoriev I.V."/>
            <person name="Archibald J.M."/>
        </authorList>
    </citation>
    <scope>NUCLEOTIDE SEQUENCE</scope>
    <source>
        <strain evidence="1 3">CCMP2712</strain>
    </source>
</reference>
<evidence type="ECO:0000313" key="2">
    <source>
        <dbReference type="EnsemblProtists" id="EKX35372"/>
    </source>
</evidence>
<dbReference type="RefSeq" id="XP_005822352.1">
    <property type="nucleotide sequence ID" value="XM_005822295.1"/>
</dbReference>
<dbReference type="EnsemblProtists" id="EKX35372">
    <property type="protein sequence ID" value="EKX35372"/>
    <property type="gene ID" value="GUITHDRAFT_118493"/>
</dbReference>
<dbReference type="EMBL" id="JH993092">
    <property type="protein sequence ID" value="EKX35372.1"/>
    <property type="molecule type" value="Genomic_DNA"/>
</dbReference>
<sequence length="99" mass="11652">MGATLRRGLTDDTVDPLYAPPELKLNRKYPWSFDVFCVAVTALRALIPAFSKSTTQLRKMMEEELPEVDYNFEQWYLNHSMFSRNLDRFGLQPFILLKF</sequence>